<keyword evidence="2" id="KW-0812">Transmembrane</keyword>
<dbReference type="AlphaFoldDB" id="A0A3E3DXZ7"/>
<comment type="caution">
    <text evidence="4">The sequence shown here is derived from an EMBL/GenBank/DDBJ whole genome shotgun (WGS) entry which is preliminary data.</text>
</comment>
<name>A0A3E3DXZ7_9FIRM</name>
<keyword evidence="2" id="KW-0472">Membrane</keyword>
<evidence type="ECO:0000313" key="4">
    <source>
        <dbReference type="EMBL" id="RGD74113.1"/>
    </source>
</evidence>
<feature type="domain" description="HTH cro/C1-type" evidence="3">
    <location>
        <begin position="7"/>
        <end position="61"/>
    </location>
</feature>
<organism evidence="4 5">
    <name type="scientific">Anaerofustis stercorihominis</name>
    <dbReference type="NCBI Taxonomy" id="214853"/>
    <lineage>
        <taxon>Bacteria</taxon>
        <taxon>Bacillati</taxon>
        <taxon>Bacillota</taxon>
        <taxon>Clostridia</taxon>
        <taxon>Eubacteriales</taxon>
        <taxon>Eubacteriaceae</taxon>
        <taxon>Anaerofustis</taxon>
    </lineage>
</organism>
<dbReference type="RefSeq" id="WP_117531966.1">
    <property type="nucleotide sequence ID" value="NZ_QUSM01000003.1"/>
</dbReference>
<evidence type="ECO:0000256" key="1">
    <source>
        <dbReference type="ARBA" id="ARBA00023125"/>
    </source>
</evidence>
<accession>A0A3E3DXZ7</accession>
<proteinExistence type="predicted"/>
<evidence type="ECO:0000259" key="3">
    <source>
        <dbReference type="PROSITE" id="PS50943"/>
    </source>
</evidence>
<keyword evidence="1" id="KW-0238">DNA-binding</keyword>
<reference evidence="4 5" key="1">
    <citation type="submission" date="2018-08" db="EMBL/GenBank/DDBJ databases">
        <title>A genome reference for cultivated species of the human gut microbiota.</title>
        <authorList>
            <person name="Zou Y."/>
            <person name="Xue W."/>
            <person name="Luo G."/>
        </authorList>
    </citation>
    <scope>NUCLEOTIDE SEQUENCE [LARGE SCALE GENOMIC DNA]</scope>
    <source>
        <strain evidence="4 5">AM25-6</strain>
    </source>
</reference>
<keyword evidence="2" id="KW-1133">Transmembrane helix</keyword>
<protein>
    <submittedName>
        <fullName evidence="4">XRE family transcriptional regulator</fullName>
    </submittedName>
</protein>
<sequence length="110" mass="12401">MNLSEKLTMIRKKKGYSQEEAAEKLNVTRQTISNWETGQTSPSIEQSISIAKLYKISLDELTDNDIRNVIENKVSNTEKIAGYMMLYIKFIAAVLVVLVIIGISCAIFIK</sequence>
<evidence type="ECO:0000313" key="5">
    <source>
        <dbReference type="Proteomes" id="UP000261212"/>
    </source>
</evidence>
<dbReference type="CDD" id="cd00093">
    <property type="entry name" value="HTH_XRE"/>
    <property type="match status" value="1"/>
</dbReference>
<dbReference type="PANTHER" id="PTHR46558">
    <property type="entry name" value="TRACRIPTIONAL REGULATORY PROTEIN-RELATED-RELATED"/>
    <property type="match status" value="1"/>
</dbReference>
<dbReference type="GO" id="GO:0003677">
    <property type="term" value="F:DNA binding"/>
    <property type="evidence" value="ECO:0007669"/>
    <property type="project" value="UniProtKB-KW"/>
</dbReference>
<feature type="transmembrane region" description="Helical" evidence="2">
    <location>
        <begin position="86"/>
        <end position="109"/>
    </location>
</feature>
<dbReference type="InterPro" id="IPR010982">
    <property type="entry name" value="Lambda_DNA-bd_dom_sf"/>
</dbReference>
<dbReference type="PANTHER" id="PTHR46558:SF15">
    <property type="entry name" value="HELIX-TURN-HELIX DOMAIN PROTEIN"/>
    <property type="match status" value="1"/>
</dbReference>
<dbReference type="Gene3D" id="1.10.260.40">
    <property type="entry name" value="lambda repressor-like DNA-binding domains"/>
    <property type="match status" value="1"/>
</dbReference>
<dbReference type="InterPro" id="IPR001387">
    <property type="entry name" value="Cro/C1-type_HTH"/>
</dbReference>
<dbReference type="SMART" id="SM00530">
    <property type="entry name" value="HTH_XRE"/>
    <property type="match status" value="1"/>
</dbReference>
<gene>
    <name evidence="4" type="ORF">DW687_04925</name>
</gene>
<dbReference type="PROSITE" id="PS50943">
    <property type="entry name" value="HTH_CROC1"/>
    <property type="match status" value="1"/>
</dbReference>
<evidence type="ECO:0000256" key="2">
    <source>
        <dbReference type="SAM" id="Phobius"/>
    </source>
</evidence>
<dbReference type="Pfam" id="PF01381">
    <property type="entry name" value="HTH_3"/>
    <property type="match status" value="1"/>
</dbReference>
<dbReference type="SUPFAM" id="SSF47413">
    <property type="entry name" value="lambda repressor-like DNA-binding domains"/>
    <property type="match status" value="1"/>
</dbReference>
<dbReference type="EMBL" id="QUSM01000003">
    <property type="protein sequence ID" value="RGD74113.1"/>
    <property type="molecule type" value="Genomic_DNA"/>
</dbReference>
<dbReference type="Proteomes" id="UP000261212">
    <property type="component" value="Unassembled WGS sequence"/>
</dbReference>